<feature type="region of interest" description="Disordered" evidence="2">
    <location>
        <begin position="68"/>
        <end position="144"/>
    </location>
</feature>
<feature type="compositionally biased region" description="Low complexity" evidence="2">
    <location>
        <begin position="84"/>
        <end position="124"/>
    </location>
</feature>
<evidence type="ECO:0000313" key="4">
    <source>
        <dbReference type="EMBL" id="MBB5966287.1"/>
    </source>
</evidence>
<dbReference type="InterPro" id="IPR009003">
    <property type="entry name" value="Peptidase_S1_PA"/>
</dbReference>
<keyword evidence="5" id="KW-1185">Reference proteome</keyword>
<dbReference type="RefSeq" id="WP_184946277.1">
    <property type="nucleotide sequence ID" value="NZ_BAAAWZ010000001.1"/>
</dbReference>
<evidence type="ECO:0000256" key="1">
    <source>
        <dbReference type="ARBA" id="ARBA00022729"/>
    </source>
</evidence>
<evidence type="ECO:0008006" key="6">
    <source>
        <dbReference type="Google" id="ProtNLM"/>
    </source>
</evidence>
<dbReference type="AlphaFoldDB" id="A0A841DBY8"/>
<dbReference type="PROSITE" id="PS51257">
    <property type="entry name" value="PROKAR_LIPOPROTEIN"/>
    <property type="match status" value="1"/>
</dbReference>
<dbReference type="Proteomes" id="UP000562352">
    <property type="component" value="Unassembled WGS sequence"/>
</dbReference>
<dbReference type="EMBL" id="JACHJJ010000022">
    <property type="protein sequence ID" value="MBB5966287.1"/>
    <property type="molecule type" value="Genomic_DNA"/>
</dbReference>
<name>A0A841DBY8_PLAVE</name>
<feature type="chain" id="PRO_5039697299" description="Trypsin" evidence="3">
    <location>
        <begin position="28"/>
        <end position="395"/>
    </location>
</feature>
<dbReference type="SUPFAM" id="SSF50494">
    <property type="entry name" value="Trypsin-like serine proteases"/>
    <property type="match status" value="1"/>
</dbReference>
<comment type="caution">
    <text evidence="4">The sequence shown here is derived from an EMBL/GenBank/DDBJ whole genome shotgun (WGS) entry which is preliminary data.</text>
</comment>
<feature type="signal peptide" evidence="3">
    <location>
        <begin position="1"/>
        <end position="27"/>
    </location>
</feature>
<organism evidence="4 5">
    <name type="scientific">Planomonospora venezuelensis</name>
    <dbReference type="NCBI Taxonomy" id="1999"/>
    <lineage>
        <taxon>Bacteria</taxon>
        <taxon>Bacillati</taxon>
        <taxon>Actinomycetota</taxon>
        <taxon>Actinomycetes</taxon>
        <taxon>Streptosporangiales</taxon>
        <taxon>Streptosporangiaceae</taxon>
        <taxon>Planomonospora</taxon>
    </lineage>
</organism>
<gene>
    <name evidence="4" type="ORF">FHS22_005578</name>
</gene>
<sequence length="395" mass="41425">MSPRARRIATTLGALLAACVTATSAFAGGAAGAATVPYELTPSGVTSIKLTKSGADMKRIAEYWSPARLKEAQDNTPATPEVKPTGGATAAPASPTPGGTGTASPASSGAEGTAATGASKTSAAKNDTLQPVKPAPPVKKAGASGGNPITVGKVFFRHGDKDYWCSATSVASANRNLVATAAHCAYDAKQGKQAEYWIFIPGYDKGATPYGIYVGHSINLHDRFPGWGDYDYDYAFVAVHDGFRWAPGKTAGSYTMENVGSLEDNVGGQGLTVKRGIGLLTFTFGYPAAPHNDGSRPYDGRVMKRCDGRTGKRTAPARLVEYGIALTCTFTAGASGGPWLVDYDPQRALGYLNGVNSFAWDTDVNGRYDLISSPYFTASTHVVYRWAENQRAPKP</sequence>
<evidence type="ECO:0000256" key="3">
    <source>
        <dbReference type="SAM" id="SignalP"/>
    </source>
</evidence>
<dbReference type="Gene3D" id="2.40.10.10">
    <property type="entry name" value="Trypsin-like serine proteases"/>
    <property type="match status" value="2"/>
</dbReference>
<accession>A0A841DBY8</accession>
<protein>
    <recommendedName>
        <fullName evidence="6">Trypsin</fullName>
    </recommendedName>
</protein>
<keyword evidence="1 3" id="KW-0732">Signal</keyword>
<reference evidence="4 5" key="1">
    <citation type="submission" date="2020-08" db="EMBL/GenBank/DDBJ databases">
        <title>Genomic Encyclopedia of Type Strains, Phase III (KMG-III): the genomes of soil and plant-associated and newly described type strains.</title>
        <authorList>
            <person name="Whitman W."/>
        </authorList>
    </citation>
    <scope>NUCLEOTIDE SEQUENCE [LARGE SCALE GENOMIC DNA]</scope>
    <source>
        <strain evidence="4 5">CECT 3303</strain>
    </source>
</reference>
<dbReference type="InterPro" id="IPR043504">
    <property type="entry name" value="Peptidase_S1_PA_chymotrypsin"/>
</dbReference>
<evidence type="ECO:0000313" key="5">
    <source>
        <dbReference type="Proteomes" id="UP000562352"/>
    </source>
</evidence>
<evidence type="ECO:0000256" key="2">
    <source>
        <dbReference type="SAM" id="MobiDB-lite"/>
    </source>
</evidence>
<dbReference type="PANTHER" id="PTHR15462">
    <property type="entry name" value="SERINE PROTEASE"/>
    <property type="match status" value="1"/>
</dbReference>
<dbReference type="InterPro" id="IPR050966">
    <property type="entry name" value="Glutamyl_endopeptidase"/>
</dbReference>
<proteinExistence type="predicted"/>